<organism evidence="3 4">
    <name type="scientific">Geodermatophilus obscurus (strain ATCC 25078 / DSM 43160 / JCM 3152 / CCUG 61914 / KCC A-0152 / KCTC 9177 / NBRC 13315 / NRRL B-3577 / G-20)</name>
    <dbReference type="NCBI Taxonomy" id="526225"/>
    <lineage>
        <taxon>Bacteria</taxon>
        <taxon>Bacillati</taxon>
        <taxon>Actinomycetota</taxon>
        <taxon>Actinomycetes</taxon>
        <taxon>Geodermatophilales</taxon>
        <taxon>Geodermatophilaceae</taxon>
        <taxon>Geodermatophilus</taxon>
    </lineage>
</organism>
<protein>
    <submittedName>
        <fullName evidence="3">Putative cyclase</fullName>
    </submittedName>
</protein>
<accession>D2SB79</accession>
<dbReference type="PANTHER" id="PTHR34861">
    <property type="match status" value="1"/>
</dbReference>
<evidence type="ECO:0000313" key="4">
    <source>
        <dbReference type="Proteomes" id="UP000001382"/>
    </source>
</evidence>
<dbReference type="Proteomes" id="UP000001382">
    <property type="component" value="Chromosome"/>
</dbReference>
<dbReference type="EMBL" id="CP001867">
    <property type="protein sequence ID" value="ADB74027.1"/>
    <property type="molecule type" value="Genomic_DNA"/>
</dbReference>
<dbReference type="PANTHER" id="PTHR34861:SF10">
    <property type="entry name" value="CYCLASE"/>
    <property type="match status" value="1"/>
</dbReference>
<proteinExistence type="predicted"/>
<gene>
    <name evidence="3" type="ordered locus">Gobs_1287</name>
</gene>
<dbReference type="InterPro" id="IPR006311">
    <property type="entry name" value="TAT_signal"/>
</dbReference>
<feature type="signal peptide" evidence="2">
    <location>
        <begin position="1"/>
        <end position="39"/>
    </location>
</feature>
<dbReference type="GO" id="GO:0019441">
    <property type="term" value="P:L-tryptophan catabolic process to kynurenine"/>
    <property type="evidence" value="ECO:0007669"/>
    <property type="project" value="InterPro"/>
</dbReference>
<dbReference type="PROSITE" id="PS51318">
    <property type="entry name" value="TAT"/>
    <property type="match status" value="1"/>
</dbReference>
<dbReference type="Pfam" id="PF04199">
    <property type="entry name" value="Cyclase"/>
    <property type="match status" value="1"/>
</dbReference>
<dbReference type="KEGG" id="gob:Gobs_1287"/>
<sequence length="398" mass="41781">MRSDLFSAHTALSRRSALGLAGAAALGVAGLTGASPAAAAGPSEAMGGAGDDDAMFDVALAEGGGWAPSRYGPTDQRGTFNEVTAAKTASALRLLADGHPVKTYNLGDLMTNGFPAYRTTPPRVYEQRLTVLGYQPPAGFTEGGGILQSTDPLGANRVSVHEERFPQGHTYQIVTQLDGLNHIGVGPTFYNGFQGPDIATPSGTSRLGNEHMGPVVTRGILLDVLGLKLAEGASEALSRSRDGDPVLRDNYRITISDLRAAATRGGIRHIHPGDVVLLRTGWNKIARSEPERYVAQEPGIYLAEARFLADRRPAIIGSDSWALEVLGNPVVQAVFPVHQELLVKNGIRIGEGIITDELAADGVYEFVYLTTPQYAKGATAGNAPPAALGQPGRGRGQG</sequence>
<dbReference type="AlphaFoldDB" id="D2SB79"/>
<reference evidence="4" key="2">
    <citation type="submission" date="2010-01" db="EMBL/GenBank/DDBJ databases">
        <title>The complete genome of Geodermatophilus obscurus DSM 43160.</title>
        <authorList>
            <consortium name="US DOE Joint Genome Institute (JGI-PGF)"/>
            <person name="Lucas S."/>
            <person name="Copeland A."/>
            <person name="Lapidus A."/>
            <person name="Glavina del Rio T."/>
            <person name="Dalin E."/>
            <person name="Tice H."/>
            <person name="Bruce D."/>
            <person name="Goodwin L."/>
            <person name="Pitluck S."/>
            <person name="Kyrpides N."/>
            <person name="Mavromatis K."/>
            <person name="Ivanova N."/>
            <person name="Munk A.C."/>
            <person name="Brettin T."/>
            <person name="Detter J.C."/>
            <person name="Han C."/>
            <person name="Larimer F."/>
            <person name="Land M."/>
            <person name="Hauser L."/>
            <person name="Markowitz V."/>
            <person name="Cheng J.-F."/>
            <person name="Hugenholtz P."/>
            <person name="Woyke T."/>
            <person name="Wu D."/>
            <person name="Jando M."/>
            <person name="Schneider S."/>
            <person name="Klenk H.-P."/>
            <person name="Eisen J.A."/>
        </authorList>
    </citation>
    <scope>NUCLEOTIDE SEQUENCE [LARGE SCALE GENOMIC DNA]</scope>
    <source>
        <strain evidence="4">ATCC 25078 / DSM 43160 / JCM 3152 / KCC A-0152 / KCTC 9177 / NBRC 13315 / NRRL B-3577 / G-20</strain>
    </source>
</reference>
<dbReference type="Gene3D" id="3.50.30.50">
    <property type="entry name" value="Putative cyclase"/>
    <property type="match status" value="1"/>
</dbReference>
<feature type="region of interest" description="Disordered" evidence="1">
    <location>
        <begin position="379"/>
        <end position="398"/>
    </location>
</feature>
<dbReference type="RefSeq" id="WP_012947468.1">
    <property type="nucleotide sequence ID" value="NC_013757.1"/>
</dbReference>
<keyword evidence="2" id="KW-0732">Signal</keyword>
<evidence type="ECO:0000313" key="3">
    <source>
        <dbReference type="EMBL" id="ADB74027.1"/>
    </source>
</evidence>
<evidence type="ECO:0000256" key="1">
    <source>
        <dbReference type="SAM" id="MobiDB-lite"/>
    </source>
</evidence>
<name>D2SB79_GEOOG</name>
<dbReference type="STRING" id="526225.Gobs_1287"/>
<dbReference type="HOGENOM" id="CLU_030671_0_0_11"/>
<dbReference type="GO" id="GO:0004061">
    <property type="term" value="F:arylformamidase activity"/>
    <property type="evidence" value="ECO:0007669"/>
    <property type="project" value="InterPro"/>
</dbReference>
<evidence type="ECO:0000256" key="2">
    <source>
        <dbReference type="SAM" id="SignalP"/>
    </source>
</evidence>
<keyword evidence="4" id="KW-1185">Reference proteome</keyword>
<feature type="chain" id="PRO_5003035814" evidence="2">
    <location>
        <begin position="40"/>
        <end position="398"/>
    </location>
</feature>
<dbReference type="SUPFAM" id="SSF102198">
    <property type="entry name" value="Putative cyclase"/>
    <property type="match status" value="1"/>
</dbReference>
<dbReference type="InterPro" id="IPR037175">
    <property type="entry name" value="KFase_sf"/>
</dbReference>
<dbReference type="OrthoDB" id="7067800at2"/>
<reference evidence="3 4" key="1">
    <citation type="journal article" date="2010" name="Stand. Genomic Sci.">
        <title>Complete genome sequence of Geodermatophilus obscurus type strain (G-20).</title>
        <authorList>
            <person name="Ivanova N."/>
            <person name="Sikorski J."/>
            <person name="Jando M."/>
            <person name="Munk C."/>
            <person name="Lapidus A."/>
            <person name="Glavina Del Rio T."/>
            <person name="Copeland A."/>
            <person name="Tice H."/>
            <person name="Cheng J.-F."/>
            <person name="Lucas S."/>
            <person name="Chen F."/>
            <person name="Nolan M."/>
            <person name="Bruce D."/>
            <person name="Goodwin L."/>
            <person name="Pitluck S."/>
            <person name="Mavromatis K."/>
            <person name="Mikhailova N."/>
            <person name="Pati A."/>
            <person name="Chen A."/>
            <person name="Palaniappan K."/>
            <person name="Land M."/>
            <person name="Hauser L."/>
            <person name="Chang Y.-J."/>
            <person name="Jeffries C.D."/>
            <person name="Meincke L."/>
            <person name="Brettin T."/>
            <person name="Detter J.C."/>
            <person name="Detter J.C."/>
            <person name="Rohde M."/>
            <person name="Goeker M."/>
            <person name="Bristow J."/>
            <person name="Eisen J.A."/>
            <person name="Markowitz V."/>
            <person name="Hugenholtz P."/>
            <person name="Kyrpides N.C."/>
            <person name="Klenk H.-P."/>
        </authorList>
    </citation>
    <scope>NUCLEOTIDE SEQUENCE [LARGE SCALE GENOMIC DNA]</scope>
    <source>
        <strain evidence="4">ATCC 25078 / DSM 43160 / JCM 3152 / KCC A-0152 / KCTC 9177 / NBRC 13315 / NRRL B-3577 / G-20</strain>
    </source>
</reference>
<dbReference type="InterPro" id="IPR007325">
    <property type="entry name" value="KFase/CYL"/>
</dbReference>
<dbReference type="eggNOG" id="COG1878">
    <property type="taxonomic scope" value="Bacteria"/>
</dbReference>